<evidence type="ECO:0000313" key="1">
    <source>
        <dbReference type="EMBL" id="PKR89454.1"/>
    </source>
</evidence>
<comment type="caution">
    <text evidence="1">The sequence shown here is derived from an EMBL/GenBank/DDBJ whole genome shotgun (WGS) entry which is preliminary data.</text>
</comment>
<name>A0A1I4TAK4_9HYPH</name>
<dbReference type="AlphaFoldDB" id="A0A1I4TAK4"/>
<dbReference type="Proteomes" id="UP000233491">
    <property type="component" value="Unassembled WGS sequence"/>
</dbReference>
<protein>
    <submittedName>
        <fullName evidence="1">Uncharacterized protein</fullName>
    </submittedName>
</protein>
<accession>A0A1I4TAK4</accession>
<evidence type="ECO:0000313" key="2">
    <source>
        <dbReference type="Proteomes" id="UP000233491"/>
    </source>
</evidence>
<organism evidence="1 2">
    <name type="scientific">Pleomorphomonas diazotrophica</name>
    <dbReference type="NCBI Taxonomy" id="1166257"/>
    <lineage>
        <taxon>Bacteria</taxon>
        <taxon>Pseudomonadati</taxon>
        <taxon>Pseudomonadota</taxon>
        <taxon>Alphaproteobacteria</taxon>
        <taxon>Hyphomicrobiales</taxon>
        <taxon>Pleomorphomonadaceae</taxon>
        <taxon>Pleomorphomonas</taxon>
    </lineage>
</organism>
<dbReference type="EMBL" id="PJNW01000005">
    <property type="protein sequence ID" value="PKR89454.1"/>
    <property type="molecule type" value="Genomic_DNA"/>
</dbReference>
<proteinExistence type="predicted"/>
<reference evidence="1 2" key="1">
    <citation type="submission" date="2017-12" db="EMBL/GenBank/DDBJ databases">
        <title>Anaerobic carbon monoxide metabolism by Pleomorphomonas carboxyditropha sp. nov., a new mesophilic hydrogenogenic carboxidotroph.</title>
        <authorList>
            <person name="Esquivel-Elizondo S."/>
            <person name="Krajmalnik-Brown R."/>
        </authorList>
    </citation>
    <scope>NUCLEOTIDE SEQUENCE [LARGE SCALE GENOMIC DNA]</scope>
    <source>
        <strain evidence="1 2">R5-392</strain>
    </source>
</reference>
<keyword evidence="2" id="KW-1185">Reference proteome</keyword>
<gene>
    <name evidence="1" type="ORF">CXZ10_08725</name>
</gene>
<sequence>MDSGYIVELAGEAAGVLVGAGGVYEFHAVDPRFRSLEGATFDNGFAAERAVRRLARQGSGKPAQRGRRQYSLFRDGLGLTGRPAIEAFST</sequence>